<feature type="compositionally biased region" description="Pro residues" evidence="1">
    <location>
        <begin position="141"/>
        <end position="151"/>
    </location>
</feature>
<sequence length="151" mass="17903">MNIDEDHLLPPPPDWTPAPNSNPEMPPQQPPEWWSTFQTQYTADIRSIHDRFDAQDGRWAALESRQTTQWTSWETQQNTRWDQWETQQQTHWTQMGTQFDTFAGGLQSIHERQDQQDARLDSWDQRFTQWDTRWGSGPNHPHQPPSPPDAQ</sequence>
<keyword evidence="3" id="KW-1185">Reference proteome</keyword>
<gene>
    <name evidence="2" type="ORF">STAS_05191</name>
</gene>
<dbReference type="Proteomes" id="UP000325081">
    <property type="component" value="Unassembled WGS sequence"/>
</dbReference>
<feature type="compositionally biased region" description="Basic and acidic residues" evidence="1">
    <location>
        <begin position="110"/>
        <end position="124"/>
    </location>
</feature>
<evidence type="ECO:0000313" key="2">
    <source>
        <dbReference type="EMBL" id="GER29332.1"/>
    </source>
</evidence>
<evidence type="ECO:0000256" key="1">
    <source>
        <dbReference type="SAM" id="MobiDB-lite"/>
    </source>
</evidence>
<reference evidence="3" key="1">
    <citation type="journal article" date="2019" name="Curr. Biol.">
        <title>Genome Sequence of Striga asiatica Provides Insight into the Evolution of Plant Parasitism.</title>
        <authorList>
            <person name="Yoshida S."/>
            <person name="Kim S."/>
            <person name="Wafula E.K."/>
            <person name="Tanskanen J."/>
            <person name="Kim Y.M."/>
            <person name="Honaas L."/>
            <person name="Yang Z."/>
            <person name="Spallek T."/>
            <person name="Conn C.E."/>
            <person name="Ichihashi Y."/>
            <person name="Cheong K."/>
            <person name="Cui S."/>
            <person name="Der J.P."/>
            <person name="Gundlach H."/>
            <person name="Jiao Y."/>
            <person name="Hori C."/>
            <person name="Ishida J.K."/>
            <person name="Kasahara H."/>
            <person name="Kiba T."/>
            <person name="Kim M.S."/>
            <person name="Koo N."/>
            <person name="Laohavisit A."/>
            <person name="Lee Y.H."/>
            <person name="Lumba S."/>
            <person name="McCourt P."/>
            <person name="Mortimer J.C."/>
            <person name="Mutuku J.M."/>
            <person name="Nomura T."/>
            <person name="Sasaki-Sekimoto Y."/>
            <person name="Seto Y."/>
            <person name="Wang Y."/>
            <person name="Wakatake T."/>
            <person name="Sakakibara H."/>
            <person name="Demura T."/>
            <person name="Yamaguchi S."/>
            <person name="Yoneyama K."/>
            <person name="Manabe R.I."/>
            <person name="Nelson D.C."/>
            <person name="Schulman A.H."/>
            <person name="Timko M.P."/>
            <person name="dePamphilis C.W."/>
            <person name="Choi D."/>
            <person name="Shirasu K."/>
        </authorList>
    </citation>
    <scope>NUCLEOTIDE SEQUENCE [LARGE SCALE GENOMIC DNA]</scope>
    <source>
        <strain evidence="3">cv. UVA1</strain>
    </source>
</reference>
<feature type="region of interest" description="Disordered" evidence="1">
    <location>
        <begin position="110"/>
        <end position="151"/>
    </location>
</feature>
<evidence type="ECO:0000313" key="3">
    <source>
        <dbReference type="Proteomes" id="UP000325081"/>
    </source>
</evidence>
<dbReference type="AlphaFoldDB" id="A0A5A7P9D8"/>
<accession>A0A5A7P9D8</accession>
<protein>
    <submittedName>
        <fullName evidence="2">UPF0612 protein C569.01c</fullName>
    </submittedName>
</protein>
<dbReference type="EMBL" id="BKCP01003558">
    <property type="protein sequence ID" value="GER29332.1"/>
    <property type="molecule type" value="Genomic_DNA"/>
</dbReference>
<comment type="caution">
    <text evidence="2">The sequence shown here is derived from an EMBL/GenBank/DDBJ whole genome shotgun (WGS) entry which is preliminary data.</text>
</comment>
<feature type="region of interest" description="Disordered" evidence="1">
    <location>
        <begin position="1"/>
        <end position="31"/>
    </location>
</feature>
<organism evidence="2 3">
    <name type="scientific">Striga asiatica</name>
    <name type="common">Asiatic witchweed</name>
    <name type="synonym">Buchnera asiatica</name>
    <dbReference type="NCBI Taxonomy" id="4170"/>
    <lineage>
        <taxon>Eukaryota</taxon>
        <taxon>Viridiplantae</taxon>
        <taxon>Streptophyta</taxon>
        <taxon>Embryophyta</taxon>
        <taxon>Tracheophyta</taxon>
        <taxon>Spermatophyta</taxon>
        <taxon>Magnoliopsida</taxon>
        <taxon>eudicotyledons</taxon>
        <taxon>Gunneridae</taxon>
        <taxon>Pentapetalae</taxon>
        <taxon>asterids</taxon>
        <taxon>lamiids</taxon>
        <taxon>Lamiales</taxon>
        <taxon>Orobanchaceae</taxon>
        <taxon>Buchnereae</taxon>
        <taxon>Striga</taxon>
    </lineage>
</organism>
<name>A0A5A7P9D8_STRAF</name>
<proteinExistence type="predicted"/>